<proteinExistence type="predicted"/>
<keyword evidence="7" id="KW-1185">Reference proteome</keyword>
<dbReference type="PROSITE" id="PS51464">
    <property type="entry name" value="SIS"/>
    <property type="match status" value="1"/>
</dbReference>
<keyword evidence="1" id="KW-0805">Transcription regulation</keyword>
<sequence>MEQYTDKIRKDYDKMTKRQKIIAKYIMDFPKDVAFQTARQIGKVCGVSETTVIRLCYILGYSGFSEMQKEIQTTLLEETTSRTNPIENFRESSNSLRDTNLIQYMIEQDSAYVKATLKDIDFKQYQKAVEKLIESDNRIVLGFRSSFGPASWFTFALNIVIGNTTLYRGEIEDANYLLSKIDENTVVIAISFPRYTQETFSFVKAVKKKGACIIAITDDRLSPIGKYADILFRVIAPSPIPLKGITPTFSLLNLLVTSIAATSNPKVQEHMKGYEQNSNEFYPFAKTEIMEV</sequence>
<keyword evidence="3" id="KW-0804">Transcription</keyword>
<evidence type="ECO:0000313" key="7">
    <source>
        <dbReference type="Proteomes" id="UP001178288"/>
    </source>
</evidence>
<organism evidence="6 7">
    <name type="scientific">Neobacillus novalis</name>
    <dbReference type="NCBI Taxonomy" id="220687"/>
    <lineage>
        <taxon>Bacteria</taxon>
        <taxon>Bacillati</taxon>
        <taxon>Bacillota</taxon>
        <taxon>Bacilli</taxon>
        <taxon>Bacillales</taxon>
        <taxon>Bacillaceae</taxon>
        <taxon>Neobacillus</taxon>
    </lineage>
</organism>
<name>A0AA95S8Q0_9BACI</name>
<dbReference type="SUPFAM" id="SSF53697">
    <property type="entry name" value="SIS domain"/>
    <property type="match status" value="1"/>
</dbReference>
<dbReference type="GO" id="GO:1901135">
    <property type="term" value="P:carbohydrate derivative metabolic process"/>
    <property type="evidence" value="ECO:0007669"/>
    <property type="project" value="InterPro"/>
</dbReference>
<dbReference type="GO" id="GO:0003677">
    <property type="term" value="F:DNA binding"/>
    <property type="evidence" value="ECO:0007669"/>
    <property type="project" value="UniProtKB-KW"/>
</dbReference>
<dbReference type="Pfam" id="PF01380">
    <property type="entry name" value="SIS"/>
    <property type="match status" value="1"/>
</dbReference>
<gene>
    <name evidence="6" type="ORF">QNH39_14705</name>
</gene>
<evidence type="ECO:0000259" key="5">
    <source>
        <dbReference type="PROSITE" id="PS51464"/>
    </source>
</evidence>
<dbReference type="InterPro" id="IPR036388">
    <property type="entry name" value="WH-like_DNA-bd_sf"/>
</dbReference>
<dbReference type="Pfam" id="PF01418">
    <property type="entry name" value="HTH_6"/>
    <property type="match status" value="1"/>
</dbReference>
<dbReference type="PANTHER" id="PTHR30514:SF18">
    <property type="entry name" value="RPIR-FAMILY TRANSCRIPTIONAL REGULATOR"/>
    <property type="match status" value="1"/>
</dbReference>
<dbReference type="EMBL" id="CP126114">
    <property type="protein sequence ID" value="WHY83937.1"/>
    <property type="molecule type" value="Genomic_DNA"/>
</dbReference>
<dbReference type="CDD" id="cd05013">
    <property type="entry name" value="SIS_RpiR"/>
    <property type="match status" value="1"/>
</dbReference>
<accession>A0AA95S8Q0</accession>
<evidence type="ECO:0000256" key="2">
    <source>
        <dbReference type="ARBA" id="ARBA00023125"/>
    </source>
</evidence>
<dbReference type="RefSeq" id="WP_066087862.1">
    <property type="nucleotide sequence ID" value="NZ_CP126114.1"/>
</dbReference>
<dbReference type="PANTHER" id="PTHR30514">
    <property type="entry name" value="GLUCOKINASE"/>
    <property type="match status" value="1"/>
</dbReference>
<feature type="domain" description="SIS" evidence="5">
    <location>
        <begin position="128"/>
        <end position="265"/>
    </location>
</feature>
<evidence type="ECO:0000256" key="3">
    <source>
        <dbReference type="ARBA" id="ARBA00023163"/>
    </source>
</evidence>
<dbReference type="InterPro" id="IPR046348">
    <property type="entry name" value="SIS_dom_sf"/>
</dbReference>
<evidence type="ECO:0000256" key="1">
    <source>
        <dbReference type="ARBA" id="ARBA00023015"/>
    </source>
</evidence>
<dbReference type="AlphaFoldDB" id="A0AA95S8Q0"/>
<evidence type="ECO:0000259" key="4">
    <source>
        <dbReference type="PROSITE" id="PS51071"/>
    </source>
</evidence>
<dbReference type="GO" id="GO:0097367">
    <property type="term" value="F:carbohydrate derivative binding"/>
    <property type="evidence" value="ECO:0007669"/>
    <property type="project" value="InterPro"/>
</dbReference>
<dbReference type="Gene3D" id="1.10.10.10">
    <property type="entry name" value="Winged helix-like DNA-binding domain superfamily/Winged helix DNA-binding domain"/>
    <property type="match status" value="1"/>
</dbReference>
<reference evidence="6" key="1">
    <citation type="submission" date="2023-05" db="EMBL/GenBank/DDBJ databases">
        <title>Comparative genomics of Bacillaceae isolates and their secondary metabolite potential.</title>
        <authorList>
            <person name="Song L."/>
            <person name="Nielsen L.J."/>
            <person name="Mohite O."/>
            <person name="Xu X."/>
            <person name="Weber T."/>
            <person name="Kovacs A.T."/>
        </authorList>
    </citation>
    <scope>NUCLEOTIDE SEQUENCE</scope>
    <source>
        <strain evidence="6">XLM17</strain>
    </source>
</reference>
<dbReference type="KEGG" id="nnv:QNH39_14705"/>
<dbReference type="Proteomes" id="UP001178288">
    <property type="component" value="Chromosome"/>
</dbReference>
<evidence type="ECO:0000313" key="6">
    <source>
        <dbReference type="EMBL" id="WHY83937.1"/>
    </source>
</evidence>
<keyword evidence="2" id="KW-0238">DNA-binding</keyword>
<dbReference type="InterPro" id="IPR000281">
    <property type="entry name" value="HTH_RpiR"/>
</dbReference>
<dbReference type="PROSITE" id="PS51071">
    <property type="entry name" value="HTH_RPIR"/>
    <property type="match status" value="1"/>
</dbReference>
<dbReference type="GO" id="GO:0003700">
    <property type="term" value="F:DNA-binding transcription factor activity"/>
    <property type="evidence" value="ECO:0007669"/>
    <property type="project" value="InterPro"/>
</dbReference>
<dbReference type="InterPro" id="IPR001347">
    <property type="entry name" value="SIS_dom"/>
</dbReference>
<protein>
    <submittedName>
        <fullName evidence="6">MurR/RpiR family transcriptional regulator</fullName>
    </submittedName>
</protein>
<dbReference type="SUPFAM" id="SSF46689">
    <property type="entry name" value="Homeodomain-like"/>
    <property type="match status" value="1"/>
</dbReference>
<feature type="domain" description="HTH rpiR-type" evidence="4">
    <location>
        <begin position="2"/>
        <end position="78"/>
    </location>
</feature>
<dbReference type="InterPro" id="IPR047640">
    <property type="entry name" value="RpiR-like"/>
</dbReference>
<dbReference type="InterPro" id="IPR035472">
    <property type="entry name" value="RpiR-like_SIS"/>
</dbReference>
<dbReference type="InterPro" id="IPR009057">
    <property type="entry name" value="Homeodomain-like_sf"/>
</dbReference>
<dbReference type="Gene3D" id="3.40.50.10490">
    <property type="entry name" value="Glucose-6-phosphate isomerase like protein, domain 1"/>
    <property type="match status" value="1"/>
</dbReference>